<feature type="transmembrane region" description="Helical" evidence="2">
    <location>
        <begin position="99"/>
        <end position="121"/>
    </location>
</feature>
<evidence type="ECO:0008006" key="5">
    <source>
        <dbReference type="Google" id="ProtNLM"/>
    </source>
</evidence>
<accession>A0AAX4JUQ4</accession>
<protein>
    <recommendedName>
        <fullName evidence="5">SMODS and SLOG-associating 2TM effector domain-containing protein</fullName>
    </recommendedName>
</protein>
<feature type="region of interest" description="Disordered" evidence="1">
    <location>
        <begin position="25"/>
        <end position="58"/>
    </location>
</feature>
<keyword evidence="2" id="KW-1133">Transmembrane helix</keyword>
<feature type="compositionally biased region" description="Polar residues" evidence="1">
    <location>
        <begin position="29"/>
        <end position="58"/>
    </location>
</feature>
<evidence type="ECO:0000313" key="4">
    <source>
        <dbReference type="Proteomes" id="UP001355207"/>
    </source>
</evidence>
<reference evidence="3 4" key="1">
    <citation type="submission" date="2024-01" db="EMBL/GenBank/DDBJ databases">
        <title>Comparative genomics of Cryptococcus and Kwoniella reveals pathogenesis evolution and contrasting modes of karyotype evolution via chromosome fusion or intercentromeric recombination.</title>
        <authorList>
            <person name="Coelho M.A."/>
            <person name="David-Palma M."/>
            <person name="Shea T."/>
            <person name="Bowers K."/>
            <person name="McGinley-Smith S."/>
            <person name="Mohammad A.W."/>
            <person name="Gnirke A."/>
            <person name="Yurkov A.M."/>
            <person name="Nowrousian M."/>
            <person name="Sun S."/>
            <person name="Cuomo C.A."/>
            <person name="Heitman J."/>
        </authorList>
    </citation>
    <scope>NUCLEOTIDE SEQUENCE [LARGE SCALE GENOMIC DNA]</scope>
    <source>
        <strain evidence="3 4">CBS 6074</strain>
    </source>
</reference>
<dbReference type="GeneID" id="91094207"/>
<dbReference type="AlphaFoldDB" id="A0AAX4JUQ4"/>
<dbReference type="RefSeq" id="XP_066075387.1">
    <property type="nucleotide sequence ID" value="XM_066219290.1"/>
</dbReference>
<proteinExistence type="predicted"/>
<name>A0AAX4JUQ4_9TREE</name>
<keyword evidence="4" id="KW-1185">Reference proteome</keyword>
<feature type="transmembrane region" description="Helical" evidence="2">
    <location>
        <begin position="65"/>
        <end position="87"/>
    </location>
</feature>
<sequence length="188" mass="21016">MPTIQEGFDRSSILAVTAAQAEYGPETPVVSSQPMSRSETGNTPTMPVNQANKSTSKSRIPDKDICQIVLIFIANLILGAAVIIIYVLENINTLDWERLAYVVSWISILVSCTTAAIYMILDSNKDSGEILENIQHINHLLSNFSSDFSHTVMRHKREMDINMYLERIQAHDNAARQLFEELANFVAS</sequence>
<gene>
    <name evidence="3" type="ORF">L201_003537</name>
</gene>
<organism evidence="3 4">
    <name type="scientific">Kwoniella dendrophila CBS 6074</name>
    <dbReference type="NCBI Taxonomy" id="1295534"/>
    <lineage>
        <taxon>Eukaryota</taxon>
        <taxon>Fungi</taxon>
        <taxon>Dikarya</taxon>
        <taxon>Basidiomycota</taxon>
        <taxon>Agaricomycotina</taxon>
        <taxon>Tremellomycetes</taxon>
        <taxon>Tremellales</taxon>
        <taxon>Cryptococcaceae</taxon>
        <taxon>Kwoniella</taxon>
    </lineage>
</organism>
<dbReference type="EMBL" id="CP144101">
    <property type="protein sequence ID" value="WWC88624.1"/>
    <property type="molecule type" value="Genomic_DNA"/>
</dbReference>
<evidence type="ECO:0000313" key="3">
    <source>
        <dbReference type="EMBL" id="WWC88624.1"/>
    </source>
</evidence>
<dbReference type="Proteomes" id="UP001355207">
    <property type="component" value="Chromosome 4"/>
</dbReference>
<keyword evidence="2" id="KW-0472">Membrane</keyword>
<evidence type="ECO:0000256" key="1">
    <source>
        <dbReference type="SAM" id="MobiDB-lite"/>
    </source>
</evidence>
<evidence type="ECO:0000256" key="2">
    <source>
        <dbReference type="SAM" id="Phobius"/>
    </source>
</evidence>
<keyword evidence="2" id="KW-0812">Transmembrane</keyword>